<accession>A0A9P6PLD7</accession>
<feature type="region of interest" description="Disordered" evidence="1">
    <location>
        <begin position="590"/>
        <end position="728"/>
    </location>
</feature>
<organism evidence="4 5">
    <name type="scientific">Mortierella polycephala</name>
    <dbReference type="NCBI Taxonomy" id="41804"/>
    <lineage>
        <taxon>Eukaryota</taxon>
        <taxon>Fungi</taxon>
        <taxon>Fungi incertae sedis</taxon>
        <taxon>Mucoromycota</taxon>
        <taxon>Mortierellomycotina</taxon>
        <taxon>Mortierellomycetes</taxon>
        <taxon>Mortierellales</taxon>
        <taxon>Mortierellaceae</taxon>
        <taxon>Mortierella</taxon>
    </lineage>
</organism>
<name>A0A9P6PLD7_9FUNG</name>
<dbReference type="GO" id="GO:0005085">
    <property type="term" value="F:guanyl-nucleotide exchange factor activity"/>
    <property type="evidence" value="ECO:0007669"/>
    <property type="project" value="InterPro"/>
</dbReference>
<dbReference type="SUPFAM" id="SSF109993">
    <property type="entry name" value="VPS9 domain"/>
    <property type="match status" value="1"/>
</dbReference>
<feature type="region of interest" description="Disordered" evidence="1">
    <location>
        <begin position="1"/>
        <end position="189"/>
    </location>
</feature>
<gene>
    <name evidence="4" type="ORF">BG011_000333</name>
</gene>
<dbReference type="InterPro" id="IPR003123">
    <property type="entry name" value="VPS9"/>
</dbReference>
<feature type="compositionally biased region" description="Low complexity" evidence="1">
    <location>
        <begin position="122"/>
        <end position="135"/>
    </location>
</feature>
<dbReference type="GO" id="GO:0030139">
    <property type="term" value="C:endocytic vesicle"/>
    <property type="evidence" value="ECO:0007669"/>
    <property type="project" value="TreeGrafter"/>
</dbReference>
<feature type="compositionally biased region" description="Low complexity" evidence="1">
    <location>
        <begin position="83"/>
        <end position="103"/>
    </location>
</feature>
<dbReference type="PANTHER" id="PTHR23101:SF25">
    <property type="entry name" value="GTPASE-ACTIVATING PROTEIN AND VPS9 DOMAIN-CONTAINING PROTEIN 1"/>
    <property type="match status" value="1"/>
</dbReference>
<feature type="compositionally biased region" description="Polar residues" evidence="1">
    <location>
        <begin position="606"/>
        <end position="618"/>
    </location>
</feature>
<evidence type="ECO:0000259" key="3">
    <source>
        <dbReference type="PROSITE" id="PS51205"/>
    </source>
</evidence>
<evidence type="ECO:0000313" key="4">
    <source>
        <dbReference type="EMBL" id="KAG0248221.1"/>
    </source>
</evidence>
<sequence length="1082" mass="116452">MQNIPGLSFFDGLTRSRASPSASKGGRSSSQSGTSPPETPLRDAAPFASLRGARSSSSLSHPLGSSTNAEGDQEEALDSFNDPLSQSASSSSLPAASFSRRAATVSARPTSESSSPIPGLPTKRTSGASTTTRTSILSKESIFSMPILSRRPTNVAESSNTTDTSNSTARDRSGSVQSNQETEKPTAKDVELMAQGTQAYSMLKRIQEHPIELADIIRMLAIIILPTCAASTDHDTPSRAYFEDHVIIPESSYGETLFVTLSGIRGVLRPASSSITIIGVASGQDFGTIASDASGPTKRSFFDNISKAEGNEGSATPTEENELRLVNSSKRPVVIFIESVGSIHGLLVNNSIPKPEGDAASTPIVPLATGLASVKDRSSARRTASSGSSARSVNMSEDKDAMPLPKLPRIASDLPLEWDFVLRDLENLVVKLKKNPLPNTDRYANEFQRKYDDVRQRFEAYGTATGVKHRWSDHDLDEVQQWVEAWLCREMYYVIFPQSEYGINSQDYWQDEQLQAKIAALNFLDLTLEHLGFVLEHPEDVAHIARVVREGGVEMQKLVLVRSPSDKMSVILSSHRVVIDALNREPAVQEMLADADQSKETKVDDATQSNETETQSESIGKAEPATGAKPKSTRLSMPNILMDGDIPTENSVEPEPRSPRIPMDEGYERPSQAISETAIEDTIPSLPDKEQIPQVQESSDEAKDDNVDKADKEIKDGAAGKSVETDKMEPETAAAMQDINPADIALPPSPTPDTPSIPSLVIPDTAFDATGKDTETPTTPSTSLSPSPASSKKQYSADVILPLLIFCVVKSNPPMLISNLRYIQRFKVQDHLTGELAYCLTNMMAVVSFLETLDPQVLGLADDDRVMSDMSDIQAIPGKTGPAAPLINFQEGFDHTKALGHKVSQDIVGVAEEGIKVISDVVQDGYSKFFGRFLTTTDGSPIGKLGSRSSNKAEVLNRGSRSLSAASSLAATAAADAAASAEEKKKDATGLVSPAGATSEMSTINADAGTESAPIEKTSPHVSAMEHAARSRVLDFIQESDGPQIHFMACTNSDDLRLSDVKSLLEDYQRIGKLLEQVKRLA</sequence>
<feature type="region of interest" description="Disordered" evidence="1">
    <location>
        <begin position="375"/>
        <end position="404"/>
    </location>
</feature>
<dbReference type="Proteomes" id="UP000726737">
    <property type="component" value="Unassembled WGS sequence"/>
</dbReference>
<proteinExistence type="predicted"/>
<feature type="compositionally biased region" description="Low complexity" evidence="1">
    <location>
        <begin position="15"/>
        <end position="36"/>
    </location>
</feature>
<dbReference type="GO" id="GO:0016192">
    <property type="term" value="P:vesicle-mediated transport"/>
    <property type="evidence" value="ECO:0007669"/>
    <property type="project" value="InterPro"/>
</dbReference>
<feature type="compositionally biased region" description="Low complexity" evidence="1">
    <location>
        <begin position="381"/>
        <end position="392"/>
    </location>
</feature>
<dbReference type="PANTHER" id="PTHR23101">
    <property type="entry name" value="RAB GDP/GTP EXCHANGE FACTOR"/>
    <property type="match status" value="1"/>
</dbReference>
<protein>
    <recommendedName>
        <fullName evidence="6">VPS9 domain-containing protein</fullName>
    </recommendedName>
</protein>
<evidence type="ECO:0008006" key="6">
    <source>
        <dbReference type="Google" id="ProtNLM"/>
    </source>
</evidence>
<feature type="compositionally biased region" description="Basic and acidic residues" evidence="1">
    <location>
        <begin position="700"/>
        <end position="728"/>
    </location>
</feature>
<evidence type="ECO:0000256" key="1">
    <source>
        <dbReference type="SAM" id="MobiDB-lite"/>
    </source>
</evidence>
<evidence type="ECO:0000313" key="5">
    <source>
        <dbReference type="Proteomes" id="UP000726737"/>
    </source>
</evidence>
<dbReference type="PROSITE" id="PS50042">
    <property type="entry name" value="CNMP_BINDING_3"/>
    <property type="match status" value="1"/>
</dbReference>
<dbReference type="AlphaFoldDB" id="A0A9P6PLD7"/>
<reference evidence="4" key="1">
    <citation type="journal article" date="2020" name="Fungal Divers.">
        <title>Resolving the Mortierellaceae phylogeny through synthesis of multi-gene phylogenetics and phylogenomics.</title>
        <authorList>
            <person name="Vandepol N."/>
            <person name="Liber J."/>
            <person name="Desiro A."/>
            <person name="Na H."/>
            <person name="Kennedy M."/>
            <person name="Barry K."/>
            <person name="Grigoriev I.V."/>
            <person name="Miller A.N."/>
            <person name="O'Donnell K."/>
            <person name="Stajich J.E."/>
            <person name="Bonito G."/>
        </authorList>
    </citation>
    <scope>NUCLEOTIDE SEQUENCE</scope>
    <source>
        <strain evidence="4">KOD948</strain>
    </source>
</reference>
<dbReference type="EMBL" id="JAAAJA010001063">
    <property type="protein sequence ID" value="KAG0248221.1"/>
    <property type="molecule type" value="Genomic_DNA"/>
</dbReference>
<feature type="compositionally biased region" description="Basic and acidic residues" evidence="1">
    <location>
        <begin position="596"/>
        <end position="605"/>
    </location>
</feature>
<dbReference type="Gene3D" id="1.20.1050.80">
    <property type="entry name" value="VPS9 domain"/>
    <property type="match status" value="2"/>
</dbReference>
<dbReference type="InterPro" id="IPR000595">
    <property type="entry name" value="cNMP-bd_dom"/>
</dbReference>
<feature type="compositionally biased region" description="Low complexity" evidence="1">
    <location>
        <begin position="48"/>
        <end position="66"/>
    </location>
</feature>
<feature type="compositionally biased region" description="Basic and acidic residues" evidence="1">
    <location>
        <begin position="654"/>
        <end position="668"/>
    </location>
</feature>
<feature type="domain" description="Cyclic nucleotide-binding" evidence="2">
    <location>
        <begin position="241"/>
        <end position="290"/>
    </location>
</feature>
<comment type="caution">
    <text evidence="4">The sequence shown here is derived from an EMBL/GenBank/DDBJ whole genome shotgun (WGS) entry which is preliminary data.</text>
</comment>
<dbReference type="OrthoDB" id="10264848at2759"/>
<dbReference type="GO" id="GO:0005829">
    <property type="term" value="C:cytosol"/>
    <property type="evidence" value="ECO:0007669"/>
    <property type="project" value="TreeGrafter"/>
</dbReference>
<feature type="compositionally biased region" description="Polar residues" evidence="1">
    <location>
        <begin position="107"/>
        <end position="116"/>
    </location>
</feature>
<keyword evidence="5" id="KW-1185">Reference proteome</keyword>
<feature type="compositionally biased region" description="Low complexity" evidence="1">
    <location>
        <begin position="158"/>
        <end position="168"/>
    </location>
</feature>
<dbReference type="InterPro" id="IPR037191">
    <property type="entry name" value="VPS9_dom_sf"/>
</dbReference>
<dbReference type="Pfam" id="PF02204">
    <property type="entry name" value="VPS9"/>
    <property type="match status" value="1"/>
</dbReference>
<dbReference type="GO" id="GO:0031267">
    <property type="term" value="F:small GTPase binding"/>
    <property type="evidence" value="ECO:0007669"/>
    <property type="project" value="TreeGrafter"/>
</dbReference>
<dbReference type="SMART" id="SM00167">
    <property type="entry name" value="VPS9"/>
    <property type="match status" value="1"/>
</dbReference>
<feature type="domain" description="VPS9" evidence="3">
    <location>
        <begin position="723"/>
        <end position="859"/>
    </location>
</feature>
<evidence type="ECO:0000259" key="2">
    <source>
        <dbReference type="PROSITE" id="PS50042"/>
    </source>
</evidence>
<dbReference type="InterPro" id="IPR045046">
    <property type="entry name" value="Vps9-like"/>
</dbReference>
<feature type="region of interest" description="Disordered" evidence="1">
    <location>
        <begin position="742"/>
        <end position="791"/>
    </location>
</feature>
<feature type="compositionally biased region" description="Low complexity" evidence="1">
    <location>
        <begin position="776"/>
        <end position="791"/>
    </location>
</feature>
<dbReference type="PROSITE" id="PS51205">
    <property type="entry name" value="VPS9"/>
    <property type="match status" value="1"/>
</dbReference>